<evidence type="ECO:0000313" key="2">
    <source>
        <dbReference type="EMBL" id="MBP2406835.1"/>
    </source>
</evidence>
<dbReference type="Proteomes" id="UP001519291">
    <property type="component" value="Unassembled WGS sequence"/>
</dbReference>
<dbReference type="GeneID" id="91573144"/>
<dbReference type="RefSeq" id="WP_209518188.1">
    <property type="nucleotide sequence ID" value="NZ_JAGIOH010000001.1"/>
</dbReference>
<evidence type="ECO:0000256" key="1">
    <source>
        <dbReference type="SAM" id="MobiDB-lite"/>
    </source>
</evidence>
<evidence type="ECO:0000313" key="3">
    <source>
        <dbReference type="Proteomes" id="UP001519291"/>
    </source>
</evidence>
<comment type="caution">
    <text evidence="2">The sequence shown here is derived from an EMBL/GenBank/DDBJ whole genome shotgun (WGS) entry which is preliminary data.</text>
</comment>
<gene>
    <name evidence="2" type="ORF">JO379_006304</name>
</gene>
<feature type="region of interest" description="Disordered" evidence="1">
    <location>
        <begin position="99"/>
        <end position="126"/>
    </location>
</feature>
<sequence length="757" mass="82243">MALTGRSSDGTSLEGARFSVWAGANQDVLGALKPGDAVPRFKLPRSAVTMEGDEFAVVLRRSDLKKEYVSDGDIVQLEVEIYDPKRDRLAVTGGSVRSRGAGETGIPWADPLQAPSGASRSRSAAKPTPVLLDVRFAEAPSGMRSGAADVPPPCYLKQFLKQAKAWADIGETYPVDDGGGGMKFNDEAKATYEAAVKIGDWTASGSKTFSSGRTMEWPASGIGAGANAGKPRKYQVELEYMLYSCQNSGGLELYQGWDPVRHTGGNRDESVTRPAWIGSDMDHCTQVSSPNWSRFDEAGGSVGLAWEGEHGVGSKDALDIGIDLSVKREWSTKSEIMYSMTAGANWLCGKDDVPGHASKIAQYSKVVLKTCENRQFPVAKQVEAKAAPEKTFLDYAKTTPNGWTGGDSTYSVRMPDGRILWMFSDTFLGPLNSDGTRPTSAPLVNSSFVIQNGSQLQTVTGGTAGIPRAIMPPPGGDTSRWYWLGDGMIADVDGKDRLQVIFHQWHRYGSGAWDFRLERMVVATFELGNLKSPVSVQEVPSANSGVQWGAAVLPASKSGDDYTYIYGIEDAPTNKQLRVARVKGSDLSKVDRWMFLNNDRQAWMTKEAEGDNIMGGVANEFSVTKWNDEYVLVSQDSTEAFSSKIRLWSSCQPQGSFSFTDGKDVIYRMPEVGLWGSYGDKNVFAYNAHVHPTLASGDRWTLSYNVNSFDTTVGASGAHYKDPSIYKPRFVSFTLAPSAALRSAPQAVGKPSRTSRR</sequence>
<proteinExistence type="predicted"/>
<evidence type="ECO:0008006" key="4">
    <source>
        <dbReference type="Google" id="ProtNLM"/>
    </source>
</evidence>
<feature type="compositionally biased region" description="Low complexity" evidence="1">
    <location>
        <begin position="114"/>
        <end position="125"/>
    </location>
</feature>
<keyword evidence="3" id="KW-1185">Reference proteome</keyword>
<protein>
    <recommendedName>
        <fullName evidence="4">DUF4185 domain-containing protein</fullName>
    </recommendedName>
</protein>
<accession>A0ABS4YE94</accession>
<reference evidence="2 3" key="1">
    <citation type="submission" date="2021-03" db="EMBL/GenBank/DDBJ databases">
        <title>Sequencing the genomes of 1000 actinobacteria strains.</title>
        <authorList>
            <person name="Klenk H.-P."/>
        </authorList>
    </citation>
    <scope>NUCLEOTIDE SEQUENCE [LARGE SCALE GENOMIC DNA]</scope>
    <source>
        <strain evidence="2 3">DSM 41480</strain>
    </source>
</reference>
<dbReference type="EMBL" id="JAGIOH010000001">
    <property type="protein sequence ID" value="MBP2406835.1"/>
    <property type="molecule type" value="Genomic_DNA"/>
</dbReference>
<organism evidence="2 3">
    <name type="scientific">Streptomyces syringium</name>
    <dbReference type="NCBI Taxonomy" id="76729"/>
    <lineage>
        <taxon>Bacteria</taxon>
        <taxon>Bacillati</taxon>
        <taxon>Actinomycetota</taxon>
        <taxon>Actinomycetes</taxon>
        <taxon>Kitasatosporales</taxon>
        <taxon>Streptomycetaceae</taxon>
        <taxon>Streptomyces</taxon>
    </lineage>
</organism>
<name>A0ABS4YE94_9ACTN</name>